<evidence type="ECO:0000313" key="3">
    <source>
        <dbReference type="Proteomes" id="UP000324222"/>
    </source>
</evidence>
<proteinExistence type="predicted"/>
<comment type="caution">
    <text evidence="2">The sequence shown here is derived from an EMBL/GenBank/DDBJ whole genome shotgun (WGS) entry which is preliminary data.</text>
</comment>
<evidence type="ECO:0000313" key="2">
    <source>
        <dbReference type="EMBL" id="MPC29004.1"/>
    </source>
</evidence>
<gene>
    <name evidence="2" type="ORF">E2C01_022220</name>
</gene>
<protein>
    <submittedName>
        <fullName evidence="2">Uncharacterized protein</fullName>
    </submittedName>
</protein>
<sequence>MRNRSGIGEGNQDGNTSPEEPDYPGCCLACGVPPASRTLTGECCCTSPPDTTPWIYCDMFRV</sequence>
<dbReference type="AlphaFoldDB" id="A0A5B7E8B7"/>
<name>A0A5B7E8B7_PORTR</name>
<evidence type="ECO:0000256" key="1">
    <source>
        <dbReference type="SAM" id="MobiDB-lite"/>
    </source>
</evidence>
<accession>A0A5B7E8B7</accession>
<organism evidence="2 3">
    <name type="scientific">Portunus trituberculatus</name>
    <name type="common">Swimming crab</name>
    <name type="synonym">Neptunus trituberculatus</name>
    <dbReference type="NCBI Taxonomy" id="210409"/>
    <lineage>
        <taxon>Eukaryota</taxon>
        <taxon>Metazoa</taxon>
        <taxon>Ecdysozoa</taxon>
        <taxon>Arthropoda</taxon>
        <taxon>Crustacea</taxon>
        <taxon>Multicrustacea</taxon>
        <taxon>Malacostraca</taxon>
        <taxon>Eumalacostraca</taxon>
        <taxon>Eucarida</taxon>
        <taxon>Decapoda</taxon>
        <taxon>Pleocyemata</taxon>
        <taxon>Brachyura</taxon>
        <taxon>Eubrachyura</taxon>
        <taxon>Portunoidea</taxon>
        <taxon>Portunidae</taxon>
        <taxon>Portuninae</taxon>
        <taxon>Portunus</taxon>
    </lineage>
</organism>
<feature type="region of interest" description="Disordered" evidence="1">
    <location>
        <begin position="1"/>
        <end position="21"/>
    </location>
</feature>
<keyword evidence="3" id="KW-1185">Reference proteome</keyword>
<dbReference type="Proteomes" id="UP000324222">
    <property type="component" value="Unassembled WGS sequence"/>
</dbReference>
<dbReference type="EMBL" id="VSRR010001999">
    <property type="protein sequence ID" value="MPC29004.1"/>
    <property type="molecule type" value="Genomic_DNA"/>
</dbReference>
<reference evidence="2 3" key="1">
    <citation type="submission" date="2019-05" db="EMBL/GenBank/DDBJ databases">
        <title>Another draft genome of Portunus trituberculatus and its Hox gene families provides insights of decapod evolution.</title>
        <authorList>
            <person name="Jeong J.-H."/>
            <person name="Song I."/>
            <person name="Kim S."/>
            <person name="Choi T."/>
            <person name="Kim D."/>
            <person name="Ryu S."/>
            <person name="Kim W."/>
        </authorList>
    </citation>
    <scope>NUCLEOTIDE SEQUENCE [LARGE SCALE GENOMIC DNA]</scope>
    <source>
        <tissue evidence="2">Muscle</tissue>
    </source>
</reference>